<gene>
    <name evidence="5" type="ORF">PRUPE_8G162200</name>
</gene>
<dbReference type="Pfam" id="PF03018">
    <property type="entry name" value="Dirigent"/>
    <property type="match status" value="1"/>
</dbReference>
<keyword evidence="3 4" id="KW-0964">Secreted</keyword>
<evidence type="ECO:0000256" key="1">
    <source>
        <dbReference type="ARBA" id="ARBA00010746"/>
    </source>
</evidence>
<keyword evidence="4" id="KW-0732">Signal</keyword>
<dbReference type="STRING" id="3760.A0A251MYM5"/>
<reference evidence="5 6" key="1">
    <citation type="journal article" date="2013" name="Nat. Genet.">
        <title>The high-quality draft genome of peach (Prunus persica) identifies unique patterns of genetic diversity, domestication and genome evolution.</title>
        <authorList>
            <consortium name="International Peach Genome Initiative"/>
            <person name="Verde I."/>
            <person name="Abbott A.G."/>
            <person name="Scalabrin S."/>
            <person name="Jung S."/>
            <person name="Shu S."/>
            <person name="Marroni F."/>
            <person name="Zhebentyayeva T."/>
            <person name="Dettori M.T."/>
            <person name="Grimwood J."/>
            <person name="Cattonaro F."/>
            <person name="Zuccolo A."/>
            <person name="Rossini L."/>
            <person name="Jenkins J."/>
            <person name="Vendramin E."/>
            <person name="Meisel L.A."/>
            <person name="Decroocq V."/>
            <person name="Sosinski B."/>
            <person name="Prochnik S."/>
            <person name="Mitros T."/>
            <person name="Policriti A."/>
            <person name="Cipriani G."/>
            <person name="Dondini L."/>
            <person name="Ficklin S."/>
            <person name="Goodstein D.M."/>
            <person name="Xuan P."/>
            <person name="Del Fabbro C."/>
            <person name="Aramini V."/>
            <person name="Copetti D."/>
            <person name="Gonzalez S."/>
            <person name="Horner D.S."/>
            <person name="Falchi R."/>
            <person name="Lucas S."/>
            <person name="Mica E."/>
            <person name="Maldonado J."/>
            <person name="Lazzari B."/>
            <person name="Bielenberg D."/>
            <person name="Pirona R."/>
            <person name="Miculan M."/>
            <person name="Barakat A."/>
            <person name="Testolin R."/>
            <person name="Stella A."/>
            <person name="Tartarini S."/>
            <person name="Tonutti P."/>
            <person name="Arus P."/>
            <person name="Orellana A."/>
            <person name="Wells C."/>
            <person name="Main D."/>
            <person name="Vizzotto G."/>
            <person name="Silva H."/>
            <person name="Salamini F."/>
            <person name="Schmutz J."/>
            <person name="Morgante M."/>
            <person name="Rokhsar D.S."/>
        </authorList>
    </citation>
    <scope>NUCLEOTIDE SEQUENCE [LARGE SCALE GENOMIC DNA]</scope>
    <source>
        <strain evidence="6">cv. Nemared</strain>
    </source>
</reference>
<feature type="signal peptide" evidence="4">
    <location>
        <begin position="1"/>
        <end position="26"/>
    </location>
</feature>
<proteinExistence type="inferred from homology"/>
<comment type="function">
    <text evidence="4">Dirigent proteins impart stereoselectivity on the phenoxy radical-coupling reaction, yielding optically active lignans from two molecules of coniferyl alcohol in the biosynthesis of lignans, flavonolignans, and alkaloids and thus plays a central role in plant secondary metabolism.</text>
</comment>
<evidence type="ECO:0000256" key="4">
    <source>
        <dbReference type="RuleBase" id="RU363099"/>
    </source>
</evidence>
<accession>A0A251MYM5</accession>
<dbReference type="OrthoDB" id="1864232at2759"/>
<dbReference type="InterPro" id="IPR044859">
    <property type="entry name" value="Allene_oxi_cyc_Dirigent"/>
</dbReference>
<evidence type="ECO:0000313" key="6">
    <source>
        <dbReference type="Proteomes" id="UP000006882"/>
    </source>
</evidence>
<evidence type="ECO:0000256" key="3">
    <source>
        <dbReference type="ARBA" id="ARBA00022525"/>
    </source>
</evidence>
<protein>
    <recommendedName>
        <fullName evidence="4">Dirigent protein</fullName>
    </recommendedName>
</protein>
<sequence>MHTQRDTKMGKVGPIFLNLLLSLCLAMPMVQSTIEGPEIEQWFQNLHLAKQKLTRLHFYFHDVVLGPSQTSVGVARAPNTFKSPTLFGLVNIFDNPLTTGPEPTSELLGRAQGLYGFASQEEVSLLMSVNFVFTSGKHNGSSLTVLGRNPVVHSVRELPIIGGTGVFRLARGFALAKTYFINTTLAIVEYNVVALHY</sequence>
<dbReference type="InterPro" id="IPR004265">
    <property type="entry name" value="Dirigent"/>
</dbReference>
<dbReference type="SMR" id="A0A251MYM5"/>
<comment type="subcellular location">
    <subcellularLocation>
        <location evidence="4">Secreted</location>
        <location evidence="4">Extracellular space</location>
        <location evidence="4">Apoplast</location>
    </subcellularLocation>
</comment>
<name>A0A251MYM5_PRUPE</name>
<dbReference type="GO" id="GO:0048046">
    <property type="term" value="C:apoplast"/>
    <property type="evidence" value="ECO:0007669"/>
    <property type="project" value="UniProtKB-SubCell"/>
</dbReference>
<dbReference type="Gramene" id="ONH92200">
    <property type="protein sequence ID" value="ONH92200"/>
    <property type="gene ID" value="PRUPE_8G162200"/>
</dbReference>
<keyword evidence="6" id="KW-1185">Reference proteome</keyword>
<evidence type="ECO:0000256" key="2">
    <source>
        <dbReference type="ARBA" id="ARBA00011738"/>
    </source>
</evidence>
<comment type="similarity">
    <text evidence="1 4">Belongs to the plant dirigent protein family.</text>
</comment>
<dbReference type="PANTHER" id="PTHR21495">
    <property type="entry name" value="NUCLEOPORIN-RELATED"/>
    <property type="match status" value="1"/>
</dbReference>
<dbReference type="GO" id="GO:0009699">
    <property type="term" value="P:phenylpropanoid biosynthetic process"/>
    <property type="evidence" value="ECO:0007669"/>
    <property type="project" value="UniProtKB-ARBA"/>
</dbReference>
<dbReference type="Proteomes" id="UP000006882">
    <property type="component" value="Chromosome G8"/>
</dbReference>
<dbReference type="AlphaFoldDB" id="A0A251MYM5"/>
<evidence type="ECO:0000313" key="5">
    <source>
        <dbReference type="EMBL" id="ONH92200.1"/>
    </source>
</evidence>
<keyword evidence="4" id="KW-0052">Apoplast</keyword>
<dbReference type="EMBL" id="CM007658">
    <property type="protein sequence ID" value="ONH92200.1"/>
    <property type="molecule type" value="Genomic_DNA"/>
</dbReference>
<comment type="subunit">
    <text evidence="2 4">Homodimer.</text>
</comment>
<dbReference type="eggNOG" id="ENOG502RY4Y">
    <property type="taxonomic scope" value="Eukaryota"/>
</dbReference>
<organism evidence="5 6">
    <name type="scientific">Prunus persica</name>
    <name type="common">Peach</name>
    <name type="synonym">Amygdalus persica</name>
    <dbReference type="NCBI Taxonomy" id="3760"/>
    <lineage>
        <taxon>Eukaryota</taxon>
        <taxon>Viridiplantae</taxon>
        <taxon>Streptophyta</taxon>
        <taxon>Embryophyta</taxon>
        <taxon>Tracheophyta</taxon>
        <taxon>Spermatophyta</taxon>
        <taxon>Magnoliopsida</taxon>
        <taxon>eudicotyledons</taxon>
        <taxon>Gunneridae</taxon>
        <taxon>Pentapetalae</taxon>
        <taxon>rosids</taxon>
        <taxon>fabids</taxon>
        <taxon>Rosales</taxon>
        <taxon>Rosaceae</taxon>
        <taxon>Amygdaloideae</taxon>
        <taxon>Amygdaleae</taxon>
        <taxon>Prunus</taxon>
    </lineage>
</organism>
<feature type="chain" id="PRO_5011832215" description="Dirigent protein" evidence="4">
    <location>
        <begin position="27"/>
        <end position="197"/>
    </location>
</feature>
<dbReference type="Gene3D" id="2.40.480.10">
    <property type="entry name" value="Allene oxide cyclase-like"/>
    <property type="match status" value="1"/>
</dbReference>